<gene>
    <name evidence="1" type="ORF">EZS28_055261</name>
</gene>
<evidence type="ECO:0000313" key="2">
    <source>
        <dbReference type="Proteomes" id="UP000324800"/>
    </source>
</evidence>
<evidence type="ECO:0000313" key="1">
    <source>
        <dbReference type="EMBL" id="KAA6316434.1"/>
    </source>
</evidence>
<dbReference type="AlphaFoldDB" id="A0A5J4Q6B7"/>
<accession>A0A5J4Q6B7</accession>
<proteinExistence type="predicted"/>
<comment type="caution">
    <text evidence="1">The sequence shown here is derived from an EMBL/GenBank/DDBJ whole genome shotgun (WGS) entry which is preliminary data.</text>
</comment>
<sequence length="30" mass="3534">NFDQVPIMKIQGQVEEISQEMEENTRVVNQ</sequence>
<protein>
    <submittedName>
        <fullName evidence="1">Uncharacterized protein</fullName>
    </submittedName>
</protein>
<dbReference type="Proteomes" id="UP000324800">
    <property type="component" value="Unassembled WGS sequence"/>
</dbReference>
<name>A0A5J4Q6B7_9EUKA</name>
<reference evidence="1 2" key="1">
    <citation type="submission" date="2019-03" db="EMBL/GenBank/DDBJ databases">
        <title>Single cell metagenomics reveals metabolic interactions within the superorganism composed of flagellate Streblomastix strix and complex community of Bacteroidetes bacteria on its surface.</title>
        <authorList>
            <person name="Treitli S.C."/>
            <person name="Kolisko M."/>
            <person name="Husnik F."/>
            <person name="Keeling P."/>
            <person name="Hampl V."/>
        </authorList>
    </citation>
    <scope>NUCLEOTIDE SEQUENCE [LARGE SCALE GENOMIC DNA]</scope>
    <source>
        <strain evidence="1">ST1C</strain>
    </source>
</reference>
<organism evidence="1 2">
    <name type="scientific">Streblomastix strix</name>
    <dbReference type="NCBI Taxonomy" id="222440"/>
    <lineage>
        <taxon>Eukaryota</taxon>
        <taxon>Metamonada</taxon>
        <taxon>Preaxostyla</taxon>
        <taxon>Oxymonadida</taxon>
        <taxon>Streblomastigidae</taxon>
        <taxon>Streblomastix</taxon>
    </lineage>
</organism>
<dbReference type="EMBL" id="SNRW01047007">
    <property type="protein sequence ID" value="KAA6316434.1"/>
    <property type="molecule type" value="Genomic_DNA"/>
</dbReference>
<feature type="non-terminal residue" evidence="1">
    <location>
        <position position="1"/>
    </location>
</feature>